<accession>A0ABW9ZVF5</accession>
<keyword evidence="1" id="KW-0812">Transmembrane</keyword>
<feature type="transmembrane region" description="Helical" evidence="1">
    <location>
        <begin position="156"/>
        <end position="175"/>
    </location>
</feature>
<proteinExistence type="predicted"/>
<name>A0ABW9ZVF5_9BACT</name>
<evidence type="ECO:0000256" key="1">
    <source>
        <dbReference type="SAM" id="Phobius"/>
    </source>
</evidence>
<evidence type="ECO:0000313" key="3">
    <source>
        <dbReference type="Proteomes" id="UP000753802"/>
    </source>
</evidence>
<comment type="caution">
    <text evidence="2">The sequence shown here is derived from an EMBL/GenBank/DDBJ whole genome shotgun (WGS) entry which is preliminary data.</text>
</comment>
<keyword evidence="3" id="KW-1185">Reference proteome</keyword>
<dbReference type="Proteomes" id="UP000753802">
    <property type="component" value="Unassembled WGS sequence"/>
</dbReference>
<dbReference type="RefSeq" id="WP_161819444.1">
    <property type="nucleotide sequence ID" value="NZ_JAACJS010000015.1"/>
</dbReference>
<gene>
    <name evidence="2" type="ORF">GWC95_14565</name>
</gene>
<keyword evidence="1" id="KW-1133">Transmembrane helix</keyword>
<dbReference type="EMBL" id="JAACJS010000015">
    <property type="protein sequence ID" value="NCI51152.1"/>
    <property type="molecule type" value="Genomic_DNA"/>
</dbReference>
<keyword evidence="1" id="KW-0472">Membrane</keyword>
<reference evidence="2 3" key="1">
    <citation type="submission" date="2020-01" db="EMBL/GenBank/DDBJ databases">
        <title>Genome analysis.</title>
        <authorList>
            <person name="Wu S."/>
            <person name="Wang G."/>
        </authorList>
    </citation>
    <scope>NUCLEOTIDE SEQUENCE [LARGE SCALE GENOMIC DNA]</scope>
    <source>
        <strain evidence="2 3">SYL130</strain>
    </source>
</reference>
<evidence type="ECO:0000313" key="2">
    <source>
        <dbReference type="EMBL" id="NCI51152.1"/>
    </source>
</evidence>
<sequence>MFGLILEMFRSAIIVGAAVLVCYVLGKIFRKKVRYVTMLGFACTAFLLLVFLKMTSFYFISGGYEYRSLPVRSPVDIKETDVGTFINAPAPNTGAGKYDIDRLAISRSNQTIYFRAKDVPDTVFAYNYKTFELKPAKQQVALFEFDELYSNYHNKIIAPAYFLFVIVCFLVMIFFRKREREKDDSTGFTD</sequence>
<feature type="transmembrane region" description="Helical" evidence="1">
    <location>
        <begin position="6"/>
        <end position="26"/>
    </location>
</feature>
<feature type="transmembrane region" description="Helical" evidence="1">
    <location>
        <begin position="38"/>
        <end position="60"/>
    </location>
</feature>
<evidence type="ECO:0008006" key="4">
    <source>
        <dbReference type="Google" id="ProtNLM"/>
    </source>
</evidence>
<protein>
    <recommendedName>
        <fullName evidence="4">DUF3592 domain-containing protein</fullName>
    </recommendedName>
</protein>
<organism evidence="2 3">
    <name type="scientific">Sediminibacterium roseum</name>
    <dbReference type="NCBI Taxonomy" id="1978412"/>
    <lineage>
        <taxon>Bacteria</taxon>
        <taxon>Pseudomonadati</taxon>
        <taxon>Bacteroidota</taxon>
        <taxon>Chitinophagia</taxon>
        <taxon>Chitinophagales</taxon>
        <taxon>Chitinophagaceae</taxon>
        <taxon>Sediminibacterium</taxon>
    </lineage>
</organism>